<feature type="compositionally biased region" description="Basic and acidic residues" evidence="3">
    <location>
        <begin position="580"/>
        <end position="594"/>
    </location>
</feature>
<dbReference type="InterPro" id="IPR050613">
    <property type="entry name" value="Sec_Metabolite_Reg"/>
</dbReference>
<dbReference type="PANTHER" id="PTHR31001:SF87">
    <property type="entry name" value="COL-21"/>
    <property type="match status" value="1"/>
</dbReference>
<organism evidence="5 6">
    <name type="scientific">Exophiala oligosperma</name>
    <dbReference type="NCBI Taxonomy" id="215243"/>
    <lineage>
        <taxon>Eukaryota</taxon>
        <taxon>Fungi</taxon>
        <taxon>Dikarya</taxon>
        <taxon>Ascomycota</taxon>
        <taxon>Pezizomycotina</taxon>
        <taxon>Eurotiomycetes</taxon>
        <taxon>Chaetothyriomycetidae</taxon>
        <taxon>Chaetothyriales</taxon>
        <taxon>Herpotrichiellaceae</taxon>
        <taxon>Exophiala</taxon>
    </lineage>
</organism>
<sequence length="706" mass="79798">MSLQRLKNLTLRYFRPSDRPDTTGQAIGTRNVQEPAPPDGRLDINAAVESPAADLGYSSTAGSNALVDFKRLVHEENGLHAVSTAHSHSSRQPEASTMPSAANVRLPSKMAINKLVEVFFIDVNWQYFILEKLYFDSLLTCWYGTNVKTLSHLSHEELERELYYFPALLFQVLGLAIQFLSLKSPVWEFLTQADMALCHKYSDIGAELMTQAQRHNVALTTVQADFLRASWLKNIGKGVEAWHSIGSAIRSAQELELHRHEDFYKHASSSPGITLSRVWYEEYKRRLWMNLCTWDTLTAMILGRPRAIHPDDCDVEEPSECNIPQNPTICVPGTQELIGERDKPNPVSSNLFLYRLSNIWHTAKAQKADRSPSTDYSVVERLHDQVNIIMDRLPLTLRHGNPDLSWDDQYPYLRQQREDVLTKANLMLVALHRPHIKYRAESRRAALQASIVILDSQHRAFIMASPHQYKFFGLSFYTIDASLLLSVVTARYLPQNDNEVMMKIDFVLQQAMNRLSAMHSYSPIARSGLTILSQCYHVLQQRLEFNAATLYLPTATATELGNFGPEFGVDAVKDSLSEQRRHLPRKQAQEHNQQEPEVCAPIFSSTGSSASSRPISDEPNSSQSDWTFDASADARTMSTTTFQPSQQLDPSITDFDETYWLSLINDVSDLTNTDPTEAVEIGQSVEAASVENNVVWDQIQFSEPST</sequence>
<evidence type="ECO:0000313" key="5">
    <source>
        <dbReference type="EMBL" id="KIW42310.1"/>
    </source>
</evidence>
<dbReference type="EMBL" id="KN847336">
    <property type="protein sequence ID" value="KIW42310.1"/>
    <property type="molecule type" value="Genomic_DNA"/>
</dbReference>
<dbReference type="GO" id="GO:0006351">
    <property type="term" value="P:DNA-templated transcription"/>
    <property type="evidence" value="ECO:0007669"/>
    <property type="project" value="InterPro"/>
</dbReference>
<protein>
    <recommendedName>
        <fullName evidence="4">Xylanolytic transcriptional activator regulatory domain-containing protein</fullName>
    </recommendedName>
</protein>
<dbReference type="Proteomes" id="UP000053342">
    <property type="component" value="Unassembled WGS sequence"/>
</dbReference>
<dbReference type="GeneID" id="27357946"/>
<dbReference type="RefSeq" id="XP_016262526.1">
    <property type="nucleotide sequence ID" value="XM_016406922.1"/>
</dbReference>
<proteinExistence type="predicted"/>
<dbReference type="PANTHER" id="PTHR31001">
    <property type="entry name" value="UNCHARACTERIZED TRANSCRIPTIONAL REGULATORY PROTEIN"/>
    <property type="match status" value="1"/>
</dbReference>
<dbReference type="Pfam" id="PF04082">
    <property type="entry name" value="Fungal_trans"/>
    <property type="match status" value="1"/>
</dbReference>
<dbReference type="AlphaFoldDB" id="A0A0D2DIN0"/>
<feature type="domain" description="Xylanolytic transcriptional activator regulatory" evidence="4">
    <location>
        <begin position="241"/>
        <end position="324"/>
    </location>
</feature>
<feature type="region of interest" description="Disordered" evidence="3">
    <location>
        <begin position="580"/>
        <end position="626"/>
    </location>
</feature>
<feature type="compositionally biased region" description="Polar residues" evidence="3">
    <location>
        <begin position="603"/>
        <end position="626"/>
    </location>
</feature>
<evidence type="ECO:0000256" key="1">
    <source>
        <dbReference type="ARBA" id="ARBA00004123"/>
    </source>
</evidence>
<dbReference type="STRING" id="215243.A0A0D2DIN0"/>
<comment type="subcellular location">
    <subcellularLocation>
        <location evidence="1">Nucleus</location>
    </subcellularLocation>
</comment>
<dbReference type="VEuPathDB" id="FungiDB:PV06_05872"/>
<evidence type="ECO:0000256" key="2">
    <source>
        <dbReference type="ARBA" id="ARBA00023242"/>
    </source>
</evidence>
<name>A0A0D2DIN0_9EURO</name>
<keyword evidence="2" id="KW-0539">Nucleus</keyword>
<dbReference type="GO" id="GO:0005634">
    <property type="term" value="C:nucleus"/>
    <property type="evidence" value="ECO:0007669"/>
    <property type="project" value="UniProtKB-SubCell"/>
</dbReference>
<dbReference type="CDD" id="cd12148">
    <property type="entry name" value="fungal_TF_MHR"/>
    <property type="match status" value="1"/>
</dbReference>
<keyword evidence="6" id="KW-1185">Reference proteome</keyword>
<dbReference type="SMART" id="SM00906">
    <property type="entry name" value="Fungal_trans"/>
    <property type="match status" value="1"/>
</dbReference>
<accession>A0A0D2DIN0</accession>
<evidence type="ECO:0000256" key="3">
    <source>
        <dbReference type="SAM" id="MobiDB-lite"/>
    </source>
</evidence>
<gene>
    <name evidence="5" type="ORF">PV06_05872</name>
</gene>
<dbReference type="HOGENOM" id="CLU_013838_1_0_1"/>
<evidence type="ECO:0000259" key="4">
    <source>
        <dbReference type="SMART" id="SM00906"/>
    </source>
</evidence>
<feature type="compositionally biased region" description="Polar residues" evidence="3">
    <location>
        <begin position="22"/>
        <end position="32"/>
    </location>
</feature>
<feature type="region of interest" description="Disordered" evidence="3">
    <location>
        <begin position="15"/>
        <end position="38"/>
    </location>
</feature>
<dbReference type="GO" id="GO:0003677">
    <property type="term" value="F:DNA binding"/>
    <property type="evidence" value="ECO:0007669"/>
    <property type="project" value="InterPro"/>
</dbReference>
<dbReference type="InterPro" id="IPR007219">
    <property type="entry name" value="XnlR_reg_dom"/>
</dbReference>
<dbReference type="OrthoDB" id="5344325at2759"/>
<evidence type="ECO:0000313" key="6">
    <source>
        <dbReference type="Proteomes" id="UP000053342"/>
    </source>
</evidence>
<reference evidence="5 6" key="1">
    <citation type="submission" date="2015-01" db="EMBL/GenBank/DDBJ databases">
        <title>The Genome Sequence of Exophiala oligosperma CBS72588.</title>
        <authorList>
            <consortium name="The Broad Institute Genomics Platform"/>
            <person name="Cuomo C."/>
            <person name="de Hoog S."/>
            <person name="Gorbushina A."/>
            <person name="Stielow B."/>
            <person name="Teixiera M."/>
            <person name="Abouelleil A."/>
            <person name="Chapman S.B."/>
            <person name="Priest M."/>
            <person name="Young S.K."/>
            <person name="Wortman J."/>
            <person name="Nusbaum C."/>
            <person name="Birren B."/>
        </authorList>
    </citation>
    <scope>NUCLEOTIDE SEQUENCE [LARGE SCALE GENOMIC DNA]</scope>
    <source>
        <strain evidence="5 6">CBS 72588</strain>
    </source>
</reference>
<dbReference type="GO" id="GO:0008270">
    <property type="term" value="F:zinc ion binding"/>
    <property type="evidence" value="ECO:0007669"/>
    <property type="project" value="InterPro"/>
</dbReference>